<dbReference type="Pfam" id="PF14200">
    <property type="entry name" value="RicinB_lectin_2"/>
    <property type="match status" value="3"/>
</dbReference>
<evidence type="ECO:0000256" key="3">
    <source>
        <dbReference type="SAM" id="SignalP"/>
    </source>
</evidence>
<protein>
    <submittedName>
        <fullName evidence="6">RICIN domain-containing protein</fullName>
    </submittedName>
</protein>
<dbReference type="InterPro" id="IPR002502">
    <property type="entry name" value="Amidase_domain"/>
</dbReference>
<dbReference type="InterPro" id="IPR000772">
    <property type="entry name" value="Ricin_B_lectin"/>
</dbReference>
<feature type="region of interest" description="Disordered" evidence="2">
    <location>
        <begin position="198"/>
        <end position="228"/>
    </location>
</feature>
<reference evidence="6 7" key="1">
    <citation type="submission" date="2021-03" db="EMBL/GenBank/DDBJ databases">
        <title>Genome sequencing of Bifidobacterium saguini DSMZ 23967.</title>
        <authorList>
            <person name="Kim J."/>
        </authorList>
    </citation>
    <scope>NUCLEOTIDE SEQUENCE [LARGE SCALE GENOMIC DNA]</scope>
    <source>
        <strain evidence="6 7">DSMZ 23967</strain>
    </source>
</reference>
<dbReference type="PROSITE" id="PS50231">
    <property type="entry name" value="RICIN_B_LECTIN"/>
    <property type="match status" value="3"/>
</dbReference>
<dbReference type="SUPFAM" id="SSF50370">
    <property type="entry name" value="Ricin B-like lectins"/>
    <property type="match status" value="3"/>
</dbReference>
<dbReference type="InterPro" id="IPR006619">
    <property type="entry name" value="PGRP_domain_met/bac"/>
</dbReference>
<feature type="domain" description="Ricin B lectin" evidence="4">
    <location>
        <begin position="448"/>
        <end position="584"/>
    </location>
</feature>
<gene>
    <name evidence="6" type="ORF">BSD967_06700</name>
</gene>
<name>A0ABX7SCA8_9BIFI</name>
<keyword evidence="7" id="KW-1185">Reference proteome</keyword>
<dbReference type="InterPro" id="IPR015510">
    <property type="entry name" value="PGRP"/>
</dbReference>
<organism evidence="6 7">
    <name type="scientific">Bifidobacterium saguini</name>
    <dbReference type="NCBI Taxonomy" id="762210"/>
    <lineage>
        <taxon>Bacteria</taxon>
        <taxon>Bacillati</taxon>
        <taxon>Actinomycetota</taxon>
        <taxon>Actinomycetes</taxon>
        <taxon>Bifidobacteriales</taxon>
        <taxon>Bifidobacteriaceae</taxon>
        <taxon>Bifidobacterium</taxon>
    </lineage>
</organism>
<accession>A0ABX7SCA8</accession>
<evidence type="ECO:0000259" key="4">
    <source>
        <dbReference type="SMART" id="SM00458"/>
    </source>
</evidence>
<evidence type="ECO:0000256" key="2">
    <source>
        <dbReference type="SAM" id="MobiDB-lite"/>
    </source>
</evidence>
<feature type="domain" description="Ricin B lectin" evidence="4">
    <location>
        <begin position="754"/>
        <end position="874"/>
    </location>
</feature>
<evidence type="ECO:0000256" key="1">
    <source>
        <dbReference type="ARBA" id="ARBA00007553"/>
    </source>
</evidence>
<dbReference type="CDD" id="cd06583">
    <property type="entry name" value="PGRP"/>
    <property type="match status" value="1"/>
</dbReference>
<evidence type="ECO:0000313" key="6">
    <source>
        <dbReference type="EMBL" id="QTB90055.1"/>
    </source>
</evidence>
<dbReference type="Pfam" id="PF01510">
    <property type="entry name" value="Amidase_2"/>
    <property type="match status" value="1"/>
</dbReference>
<dbReference type="SUPFAM" id="SSF55846">
    <property type="entry name" value="N-acetylmuramoyl-L-alanine amidase-like"/>
    <property type="match status" value="1"/>
</dbReference>
<dbReference type="EMBL" id="CP071732">
    <property type="protein sequence ID" value="QTB90055.1"/>
    <property type="molecule type" value="Genomic_DNA"/>
</dbReference>
<dbReference type="CDD" id="cd00161">
    <property type="entry name" value="beta-trefoil_Ricin-like"/>
    <property type="match status" value="3"/>
</dbReference>
<comment type="similarity">
    <text evidence="1">Belongs to the N-acetylmuramoyl-L-alanine amidase 2 family.</text>
</comment>
<evidence type="ECO:0000313" key="7">
    <source>
        <dbReference type="Proteomes" id="UP000663729"/>
    </source>
</evidence>
<feature type="signal peptide" evidence="3">
    <location>
        <begin position="1"/>
        <end position="27"/>
    </location>
</feature>
<dbReference type="Proteomes" id="UP000663729">
    <property type="component" value="Chromosome"/>
</dbReference>
<dbReference type="SMART" id="SM00458">
    <property type="entry name" value="RICIN"/>
    <property type="match status" value="3"/>
</dbReference>
<dbReference type="PANTHER" id="PTHR11022">
    <property type="entry name" value="PEPTIDOGLYCAN RECOGNITION PROTEIN"/>
    <property type="match status" value="1"/>
</dbReference>
<dbReference type="SMART" id="SM00701">
    <property type="entry name" value="PGRP"/>
    <property type="match status" value="1"/>
</dbReference>
<evidence type="ECO:0000259" key="5">
    <source>
        <dbReference type="SMART" id="SM00701"/>
    </source>
</evidence>
<feature type="domain" description="Peptidoglycan recognition protein family" evidence="5">
    <location>
        <begin position="236"/>
        <end position="392"/>
    </location>
</feature>
<feature type="domain" description="Ricin B lectin" evidence="4">
    <location>
        <begin position="592"/>
        <end position="731"/>
    </location>
</feature>
<feature type="region of interest" description="Disordered" evidence="2">
    <location>
        <begin position="64"/>
        <end position="95"/>
    </location>
</feature>
<keyword evidence="3" id="KW-0732">Signal</keyword>
<feature type="chain" id="PRO_5047152472" evidence="3">
    <location>
        <begin position="28"/>
        <end position="940"/>
    </location>
</feature>
<dbReference type="InterPro" id="IPR035992">
    <property type="entry name" value="Ricin_B-like_lectins"/>
</dbReference>
<dbReference type="InterPro" id="IPR036505">
    <property type="entry name" value="Amidase/PGRP_sf"/>
</dbReference>
<sequence length="940" mass="99484">MRRNLIEMMVGAIAAFALIVPAAPAVALGNPAGSVADTSVDGITQVAKTHTPQTGEQQFKVAVDSSGADDDGIQPYSLDDDSEGQSGSSDGSLTASADLSGLATVGVTWQQQDMDNPDDAPTYQLRYLTDGTWSDWVELPSYDEDAGEMGISPSYYVGNATQAEAKLTPKNGQRITEAKLITVDSGYSVAGSSQTSAYAEQSQNNAAATSHTTQSAVERNSTRSSLQTAAAVTATGTIHTREEWWVAGNPAMDWPPERVANWKGAIVHHTVDRNDYSQAEVPSMINGIYVYHNVTRGWGDIGYQLIVDRFGGIWEGRDEGVANQIVPGSQVVGAQARGFNYDTFGVSMLGSYHLNVAPTDAQIKSVAAAIAWEFDAVGITDPYGTFEYKGTQARITGHGDQSHWSADGANRTTCPGQQVWAKMGAIRDYVKSYLKGVSSLPKVNLADGSYYVNSVAKNSSSVEIAEGSADDGAVTQLHSASGKENQQFAFKKQSDGSYVIANKASDKVLDVANGVASDGAQVRQWAENDSAAQHWFIRDSGAGWYLQSALGNYVLDLAGGSTADGTVVRLYTPNSTSAQKFVLASVSAVIPTGITTKISSVANSAVVLDIASGSTSNGARAQLYSWNNTNAQLYTFKQIGNNLFQIANRNSGKVLEAAGGATINGTAVQQYAANGTAAQHWSVLDYGDGKLMFVNMASAKVLDIPAGNAAVGVQLQLYTRNGSAAQLWKVAESKTVRQQIDDQAVANKDVLPDGTYKVSSLAKNSMVLDVAAGSKNNSANVQLYSSNGTDAQIWTVSHDSVGYVILTNANSGKVLDIASGSSAVGANVQQYASNGSWAQKWIALKNEAFRCLVWVSGSGGWWCWSGSLGVWIPRRCSPPPCNCLTRGGCRAWSSVTRRTADGNCISRSGSRRVRGSPARNRGAARPRVRCMTRGSACGGI</sequence>
<dbReference type="Gene3D" id="2.80.10.50">
    <property type="match status" value="6"/>
</dbReference>
<proteinExistence type="inferred from homology"/>
<feature type="compositionally biased region" description="Acidic residues" evidence="2">
    <location>
        <begin position="67"/>
        <end position="83"/>
    </location>
</feature>
<dbReference type="Gene3D" id="3.40.80.10">
    <property type="entry name" value="Peptidoglycan recognition protein-like"/>
    <property type="match status" value="1"/>
</dbReference>
<dbReference type="PANTHER" id="PTHR11022:SF41">
    <property type="entry name" value="PEPTIDOGLYCAN-RECOGNITION PROTEIN LC-RELATED"/>
    <property type="match status" value="1"/>
</dbReference>